<feature type="region of interest" description="Disordered" evidence="1">
    <location>
        <begin position="1000"/>
        <end position="1023"/>
    </location>
</feature>
<feature type="region of interest" description="Disordered" evidence="1">
    <location>
        <begin position="1527"/>
        <end position="1546"/>
    </location>
</feature>
<feature type="region of interest" description="Disordered" evidence="1">
    <location>
        <begin position="951"/>
        <end position="970"/>
    </location>
</feature>
<name>A0A6L2PG35_COPFO</name>
<feature type="compositionally biased region" description="Polar residues" evidence="1">
    <location>
        <begin position="1533"/>
        <end position="1546"/>
    </location>
</feature>
<dbReference type="Proteomes" id="UP000502823">
    <property type="component" value="Unassembled WGS sequence"/>
</dbReference>
<reference evidence="3" key="1">
    <citation type="submission" date="2020-01" db="EMBL/GenBank/DDBJ databases">
        <title>Draft genome sequence of the Termite Coptotermes fromosanus.</title>
        <authorList>
            <person name="Itakura S."/>
            <person name="Yosikawa Y."/>
            <person name="Umezawa K."/>
        </authorList>
    </citation>
    <scope>NUCLEOTIDE SEQUENCE [LARGE SCALE GENOMIC DNA]</scope>
</reference>
<feature type="region of interest" description="Disordered" evidence="1">
    <location>
        <begin position="1552"/>
        <end position="1579"/>
    </location>
</feature>
<accession>A0A6L2PG35</accession>
<comment type="caution">
    <text evidence="2">The sequence shown here is derived from an EMBL/GenBank/DDBJ whole genome shotgun (WGS) entry which is preliminary data.</text>
</comment>
<feature type="region of interest" description="Disordered" evidence="1">
    <location>
        <begin position="435"/>
        <end position="529"/>
    </location>
</feature>
<feature type="compositionally biased region" description="Basic and acidic residues" evidence="1">
    <location>
        <begin position="786"/>
        <end position="810"/>
    </location>
</feature>
<feature type="region of interest" description="Disordered" evidence="1">
    <location>
        <begin position="159"/>
        <end position="198"/>
    </location>
</feature>
<sequence length="1579" mass="176470">MLITDIENLKKTEISRRRRLRLEQVRQQSKDIAHHIRQKVQHEQHKQGSAFEQQQTADLQRLQARRLLLLQQHYQDCLDEVGMGHMQAALQPEPAAVLEAERLRNWAQAEDRGREATAKLRLKLADVEQRKNAPRKQQNFVRAVEDLRAVVVTSLGNKSLKRTPKKSLDTSDTLSERSSSAEPRLQTRPTSSTATSSLTAVQKTRVQFYDHGNRFVGDHLQQIRVERMFPRAHELDATQAAEVESRNSATSKFLLDDTSNMLHGRGRQALVRERLYQDYRQLLDDLHALAREERLVRSTWPHSLPTEIFQEDYRRKELCRERQKNMDSLFESVYHSVHQHLVSHPSSGPESHVSHHWEMTAQDSPARLNVANCEMLSIPQQKATSPVNTINVAPTSTDTQVTSGSVCSERKVLTLEDLVERINFQHSLLMDEMNTHGSVPQEPLGNSSSAPKKDNMDTVDSTHQFSADRSSSEVKSSLQVVHDVVSHEEGPSVHEGHDDISHEEGPSVHEGHDGISHEEGPSLHEGRDDISHEEGLSLHEGRDISHEEGPPLPEGHDDVSHEEEPPLHEGHDDASHEEGPSLREGHDISHEKECTYHEQKVTQSAEGLKDDSALFGGRRNDDHNIHEEEIIHLPVEFEKHGDCRGNRECDALIVKAGGKRGRKHRKGKVEGKIIKERNIISEIDPADRGEIEIRRNDSVTVLSEYSFDISVSRAREHNVELSSETSSSTSYEGLKVVVSVSELTQKKYQSTSPHKGAGVSCRNFPWEVEKHHVVGRKTGKWKHKQHDTGNRNVKEKATMRAEDEIEGSGKGKLKTDVMIERRESNTREEKNMKLDRTVNSQDMISTNGVRGKALSEGSTSYMSLPDQLDASNIQHLEKLLAAWHDYKNNGGYEICKTNPWLAGYILRLLAMSRKSVKDLHMSTSDISTPDVETSVTEGTDIKTFHETIKPHKKEKAEMKETTANKTHTDVRSEVHTVKQLINTVKDKTKVVTDEVPMDHKAVSDSRQGCHVTSVPQVAGPHSYNEFRRSDTKIQSTSTPEKIQNSCGVADTELHEEMGGLEDVIKRHAVVQELHSSCTNDDNSCEFDVKTPPFTSVISDMSLDEYKAFKFPQIFSDYSEKCSERISHLTKKIEQIRGEKKKLIESSGSCSSSASSSNASTSINGFDSTKYLSPPELSVVRTHIPSKDEGPAMVNVSDQEAGNVRCVCDAGNQHQIFQNKELSRSMSVIQLGDGNETSVQRQHSRRNHPHTVVCGVIYRHTRHTVLQAFGFLTAPNVNVQSAVNPEPNKELSTITEGVSVQSPHPSSCNTQQAKSVTGEKSKNSESSEILGDEDIPDVMTDMLRRGLITSPLAWTKVVQQSDDETSVSEVLIPGLSHDTEGRNFIASSPQHVEQEKFKQAVLESYVGEGTGSPESFRDRQSIADRKMGFSQQVAETFAKLGKNPSRTDVTNAFKNLGLKWKARGRDQYVNPVISKEGLDPASEEFRQQVLESFVGLGLDSSPEDLQAAFQRLGLDCPGAYLCRSDVNESKQTHRASVTPESAGTVRSSNQFYGASSCMSGTDLPPEPPSDPASCDDDLST</sequence>
<keyword evidence="3" id="KW-1185">Reference proteome</keyword>
<feature type="compositionally biased region" description="Basic residues" evidence="1">
    <location>
        <begin position="776"/>
        <end position="785"/>
    </location>
</feature>
<gene>
    <name evidence="2" type="ORF">Cfor_11660</name>
</gene>
<dbReference type="EMBL" id="BLKM01000312">
    <property type="protein sequence ID" value="GFG31503.1"/>
    <property type="molecule type" value="Genomic_DNA"/>
</dbReference>
<feature type="compositionally biased region" description="Polar residues" evidence="1">
    <location>
        <begin position="1289"/>
        <end position="1314"/>
    </location>
</feature>
<evidence type="ECO:0000313" key="3">
    <source>
        <dbReference type="Proteomes" id="UP000502823"/>
    </source>
</evidence>
<feature type="compositionally biased region" description="Basic and acidic residues" evidence="1">
    <location>
        <begin position="542"/>
        <end position="600"/>
    </location>
</feature>
<feature type="region of interest" description="Disordered" evidence="1">
    <location>
        <begin position="542"/>
        <end position="620"/>
    </location>
</feature>
<organism evidence="2 3">
    <name type="scientific">Coptotermes formosanus</name>
    <name type="common">Formosan subterranean termite</name>
    <dbReference type="NCBI Taxonomy" id="36987"/>
    <lineage>
        <taxon>Eukaryota</taxon>
        <taxon>Metazoa</taxon>
        <taxon>Ecdysozoa</taxon>
        <taxon>Arthropoda</taxon>
        <taxon>Hexapoda</taxon>
        <taxon>Insecta</taxon>
        <taxon>Pterygota</taxon>
        <taxon>Neoptera</taxon>
        <taxon>Polyneoptera</taxon>
        <taxon>Dictyoptera</taxon>
        <taxon>Blattodea</taxon>
        <taxon>Blattoidea</taxon>
        <taxon>Termitoidae</taxon>
        <taxon>Rhinotermitidae</taxon>
        <taxon>Coptotermes</taxon>
    </lineage>
</organism>
<feature type="compositionally biased region" description="Basic and acidic residues" evidence="1">
    <location>
        <begin position="484"/>
        <end position="529"/>
    </location>
</feature>
<feature type="compositionally biased region" description="Polar residues" evidence="1">
    <location>
        <begin position="458"/>
        <end position="479"/>
    </location>
</feature>
<dbReference type="InParanoid" id="A0A6L2PG35"/>
<feature type="region of interest" description="Disordered" evidence="1">
    <location>
        <begin position="776"/>
        <end position="810"/>
    </location>
</feature>
<proteinExistence type="predicted"/>
<dbReference type="FunCoup" id="A0A6L2PG35">
    <property type="interactions" value="5"/>
</dbReference>
<feature type="region of interest" description="Disordered" evidence="1">
    <location>
        <begin position="1282"/>
        <end position="1334"/>
    </location>
</feature>
<dbReference type="OrthoDB" id="8195962at2759"/>
<evidence type="ECO:0000256" key="1">
    <source>
        <dbReference type="SAM" id="MobiDB-lite"/>
    </source>
</evidence>
<feature type="compositionally biased region" description="Basic and acidic residues" evidence="1">
    <location>
        <begin position="607"/>
        <end position="620"/>
    </location>
</feature>
<evidence type="ECO:0000313" key="2">
    <source>
        <dbReference type="EMBL" id="GFG31503.1"/>
    </source>
</evidence>
<feature type="compositionally biased region" description="Polar residues" evidence="1">
    <location>
        <begin position="170"/>
        <end position="181"/>
    </location>
</feature>
<protein>
    <submittedName>
        <fullName evidence="2">Uncharacterized protein</fullName>
    </submittedName>
</protein>